<dbReference type="CDD" id="cd01983">
    <property type="entry name" value="SIMIBI"/>
    <property type="match status" value="1"/>
</dbReference>
<dbReference type="STRING" id="1232683.ADIMK_3655"/>
<evidence type="ECO:0000313" key="14">
    <source>
        <dbReference type="EMBL" id="KEA61994.1"/>
    </source>
</evidence>
<reference evidence="14 15" key="1">
    <citation type="submission" date="2014-04" db="EMBL/GenBank/DDBJ databases">
        <title>Marinobacterium kochiensis sp. nov., isolated from sediment sample collected from Kochi backwaters in Kerala, India.</title>
        <authorList>
            <person name="Singh A."/>
            <person name="Pinnaka A.K."/>
        </authorList>
    </citation>
    <scope>NUCLEOTIDE SEQUENCE [LARGE SCALE GENOMIC DNA]</scope>
    <source>
        <strain evidence="14 15">AK27</strain>
    </source>
</reference>
<dbReference type="Pfam" id="PF02606">
    <property type="entry name" value="LpxK"/>
    <property type="match status" value="1"/>
</dbReference>
<evidence type="ECO:0000256" key="10">
    <source>
        <dbReference type="ARBA" id="ARBA00022840"/>
    </source>
</evidence>
<evidence type="ECO:0000256" key="7">
    <source>
        <dbReference type="ARBA" id="ARBA00022679"/>
    </source>
</evidence>
<dbReference type="HAMAP" id="MF_00409">
    <property type="entry name" value="LpxK"/>
    <property type="match status" value="1"/>
</dbReference>
<accession>A0A081FTY9</accession>
<organism evidence="14 15">
    <name type="scientific">Marinobacterium lacunae</name>
    <dbReference type="NCBI Taxonomy" id="1232683"/>
    <lineage>
        <taxon>Bacteria</taxon>
        <taxon>Pseudomonadati</taxon>
        <taxon>Pseudomonadota</taxon>
        <taxon>Gammaproteobacteria</taxon>
        <taxon>Oceanospirillales</taxon>
        <taxon>Oceanospirillaceae</taxon>
        <taxon>Marinobacterium</taxon>
    </lineage>
</organism>
<comment type="similarity">
    <text evidence="13">Belongs to the LpxK family.</text>
</comment>
<evidence type="ECO:0000313" key="15">
    <source>
        <dbReference type="Proteomes" id="UP000028252"/>
    </source>
</evidence>
<evidence type="ECO:0000256" key="13">
    <source>
        <dbReference type="HAMAP-Rule" id="MF_00409"/>
    </source>
</evidence>
<dbReference type="InterPro" id="IPR003758">
    <property type="entry name" value="LpxK"/>
</dbReference>
<comment type="caution">
    <text evidence="14">The sequence shown here is derived from an EMBL/GenBank/DDBJ whole genome shotgun (WGS) entry which is preliminary data.</text>
</comment>
<dbReference type="AlphaFoldDB" id="A0A081FTY9"/>
<keyword evidence="11 13" id="KW-0443">Lipid metabolism</keyword>
<name>A0A081FTY9_9GAMM</name>
<dbReference type="PANTHER" id="PTHR42724">
    <property type="entry name" value="TETRAACYLDISACCHARIDE 4'-KINASE"/>
    <property type="match status" value="1"/>
</dbReference>
<dbReference type="GO" id="GO:0005886">
    <property type="term" value="C:plasma membrane"/>
    <property type="evidence" value="ECO:0007669"/>
    <property type="project" value="TreeGrafter"/>
</dbReference>
<comment type="function">
    <text evidence="1 13">Transfers the gamma-phosphate of ATP to the 4'-position of a tetraacyldisaccharide 1-phosphate intermediate (termed DS-1-P) to form tetraacyldisaccharide 1,4'-bis-phosphate (lipid IVA).</text>
</comment>
<keyword evidence="15" id="KW-1185">Reference proteome</keyword>
<evidence type="ECO:0000256" key="4">
    <source>
        <dbReference type="ARBA" id="ARBA00016436"/>
    </source>
</evidence>
<dbReference type="GO" id="GO:0009245">
    <property type="term" value="P:lipid A biosynthetic process"/>
    <property type="evidence" value="ECO:0007669"/>
    <property type="project" value="UniProtKB-UniRule"/>
</dbReference>
<evidence type="ECO:0000256" key="8">
    <source>
        <dbReference type="ARBA" id="ARBA00022741"/>
    </source>
</evidence>
<gene>
    <name evidence="13" type="primary">lpxK</name>
    <name evidence="14" type="ORF">ADIMK_3655</name>
</gene>
<dbReference type="PATRIC" id="fig|1232683.4.peg.3595"/>
<keyword evidence="8 13" id="KW-0547">Nucleotide-binding</keyword>
<keyword evidence="10 13" id="KW-0067">ATP-binding</keyword>
<evidence type="ECO:0000256" key="11">
    <source>
        <dbReference type="ARBA" id="ARBA00023098"/>
    </source>
</evidence>
<sequence>MSLEHSWYRGAGWLKLLRPVSLLFQFLSARRRLSKTAAQWRAPVPVIVVGNITVGGSGKTPVTLALIEMLRERGYRPGVVSRGYGAKAPYYPYPVTPETSVADGGDEPCLIAQRTGVPVFIDPDRPAGVRALLESGDCNIVISDDGLQHYALARDVEIAVIDAGRGLGNGRCLPEGPLREPPERLLQVDRVILNGAGAFAFNGATQMRLKPACLIELASGQKVSPDQWSESRKVHALAGIGHPARFFDTLRALGFDPIEHPLADHAELSHEQLRLSPALPLIMTEKDAVKCRGWAPSGCWSLRVEAQFDNGFESWLDSRLNSLKQKYGSP</sequence>
<dbReference type="EC" id="2.7.1.130" evidence="3 13"/>
<evidence type="ECO:0000256" key="12">
    <source>
        <dbReference type="ARBA" id="ARBA00029757"/>
    </source>
</evidence>
<keyword evidence="5 13" id="KW-0444">Lipid biosynthesis</keyword>
<dbReference type="Proteomes" id="UP000028252">
    <property type="component" value="Unassembled WGS sequence"/>
</dbReference>
<dbReference type="PANTHER" id="PTHR42724:SF1">
    <property type="entry name" value="TETRAACYLDISACCHARIDE 4'-KINASE, MITOCHONDRIAL-RELATED"/>
    <property type="match status" value="1"/>
</dbReference>
<dbReference type="NCBIfam" id="TIGR00682">
    <property type="entry name" value="lpxK"/>
    <property type="match status" value="1"/>
</dbReference>
<keyword evidence="6 13" id="KW-0441">Lipid A biosynthesis</keyword>
<comment type="catalytic activity">
    <reaction evidence="13">
        <text>a lipid A disaccharide + ATP = a lipid IVA + ADP + H(+)</text>
        <dbReference type="Rhea" id="RHEA:67840"/>
        <dbReference type="ChEBI" id="CHEBI:15378"/>
        <dbReference type="ChEBI" id="CHEBI:30616"/>
        <dbReference type="ChEBI" id="CHEBI:176343"/>
        <dbReference type="ChEBI" id="CHEBI:176425"/>
        <dbReference type="ChEBI" id="CHEBI:456216"/>
        <dbReference type="EC" id="2.7.1.130"/>
    </reaction>
</comment>
<dbReference type="eggNOG" id="COG1663">
    <property type="taxonomic scope" value="Bacteria"/>
</dbReference>
<dbReference type="InterPro" id="IPR027417">
    <property type="entry name" value="P-loop_NTPase"/>
</dbReference>
<dbReference type="OrthoDB" id="9766423at2"/>
<dbReference type="GO" id="GO:0009244">
    <property type="term" value="P:lipopolysaccharide core region biosynthetic process"/>
    <property type="evidence" value="ECO:0007669"/>
    <property type="project" value="TreeGrafter"/>
</dbReference>
<keyword evidence="9 13" id="KW-0418">Kinase</keyword>
<evidence type="ECO:0000256" key="3">
    <source>
        <dbReference type="ARBA" id="ARBA00012071"/>
    </source>
</evidence>
<dbReference type="SUPFAM" id="SSF52540">
    <property type="entry name" value="P-loop containing nucleoside triphosphate hydrolases"/>
    <property type="match status" value="1"/>
</dbReference>
<dbReference type="EMBL" id="JMQN01000057">
    <property type="protein sequence ID" value="KEA61994.1"/>
    <property type="molecule type" value="Genomic_DNA"/>
</dbReference>
<evidence type="ECO:0000256" key="1">
    <source>
        <dbReference type="ARBA" id="ARBA00002274"/>
    </source>
</evidence>
<evidence type="ECO:0000256" key="6">
    <source>
        <dbReference type="ARBA" id="ARBA00022556"/>
    </source>
</evidence>
<keyword evidence="7 13" id="KW-0808">Transferase</keyword>
<feature type="binding site" evidence="13">
    <location>
        <begin position="53"/>
        <end position="60"/>
    </location>
    <ligand>
        <name>ATP</name>
        <dbReference type="ChEBI" id="CHEBI:30616"/>
    </ligand>
</feature>
<dbReference type="RefSeq" id="WP_036191176.1">
    <property type="nucleotide sequence ID" value="NZ_JMQN01000057.1"/>
</dbReference>
<evidence type="ECO:0000256" key="5">
    <source>
        <dbReference type="ARBA" id="ARBA00022516"/>
    </source>
</evidence>
<dbReference type="GO" id="GO:0005524">
    <property type="term" value="F:ATP binding"/>
    <property type="evidence" value="ECO:0007669"/>
    <property type="project" value="UniProtKB-UniRule"/>
</dbReference>
<protein>
    <recommendedName>
        <fullName evidence="4 13">Tetraacyldisaccharide 4'-kinase</fullName>
        <ecNumber evidence="3 13">2.7.1.130</ecNumber>
    </recommendedName>
    <alternativeName>
        <fullName evidence="12 13">Lipid A 4'-kinase</fullName>
    </alternativeName>
</protein>
<evidence type="ECO:0000256" key="2">
    <source>
        <dbReference type="ARBA" id="ARBA00004870"/>
    </source>
</evidence>
<dbReference type="GO" id="GO:0009029">
    <property type="term" value="F:lipid-A 4'-kinase activity"/>
    <property type="evidence" value="ECO:0007669"/>
    <property type="project" value="UniProtKB-UniRule"/>
</dbReference>
<evidence type="ECO:0000256" key="9">
    <source>
        <dbReference type="ARBA" id="ARBA00022777"/>
    </source>
</evidence>
<comment type="pathway">
    <text evidence="2 13">Glycolipid biosynthesis; lipid IV(A) biosynthesis; lipid IV(A) from (3R)-3-hydroxytetradecanoyl-[acyl-carrier-protein] and UDP-N-acetyl-alpha-D-glucosamine: step 6/6.</text>
</comment>
<dbReference type="UniPathway" id="UPA00359">
    <property type="reaction ID" value="UER00482"/>
</dbReference>
<proteinExistence type="inferred from homology"/>